<evidence type="ECO:0000313" key="2">
    <source>
        <dbReference type="Proteomes" id="UP000433737"/>
    </source>
</evidence>
<dbReference type="PANTHER" id="PTHR37691">
    <property type="entry name" value="BLR3518 PROTEIN"/>
    <property type="match status" value="1"/>
</dbReference>
<sequence>MMRPAAFIVVAAVAGFIGGNVLQLPDLFDKVSGKVADNKTQPADFWSTPAIEGYGKIHYVDTPAFKPGTTPGLSNKIVFQINRSEGDIRQPNLGLERVARVTNLYYAAGVPLDQLKFVVSINSDAVPAALNNAQFHKAYGVDNPNLKLISELKKAGVEVSICDQSVAFHQLEREWIDPMVTHTISSGTTVATLQNEGYAFLML</sequence>
<accession>A0AAX3J3N5</accession>
<dbReference type="Gene3D" id="3.40.1260.10">
    <property type="entry name" value="DsrEFH-like"/>
    <property type="match status" value="1"/>
</dbReference>
<name>A0AAX3J3N5_9GAMM</name>
<reference evidence="1 2" key="1">
    <citation type="submission" date="2019-10" db="EMBL/GenBank/DDBJ databases">
        <authorList>
            <person name="Karimi E."/>
        </authorList>
    </citation>
    <scope>NUCLEOTIDE SEQUENCE [LARGE SCALE GENOMIC DNA]</scope>
    <source>
        <strain evidence="1">Pantoea sp. 111</strain>
    </source>
</reference>
<evidence type="ECO:0000313" key="1">
    <source>
        <dbReference type="EMBL" id="VXB53664.1"/>
    </source>
</evidence>
<protein>
    <submittedName>
        <fullName evidence="1">Sulfur reduction protein DsrE</fullName>
    </submittedName>
</protein>
<dbReference type="Pfam" id="PF02635">
    <property type="entry name" value="DsrE"/>
    <property type="match status" value="1"/>
</dbReference>
<dbReference type="AlphaFoldDB" id="A0AAX3J3N5"/>
<dbReference type="EMBL" id="CABWMH010000008">
    <property type="protein sequence ID" value="VXB53664.1"/>
    <property type="molecule type" value="Genomic_DNA"/>
</dbReference>
<dbReference type="InterPro" id="IPR027396">
    <property type="entry name" value="DsrEFH-like"/>
</dbReference>
<comment type="caution">
    <text evidence="1">The sequence shown here is derived from an EMBL/GenBank/DDBJ whole genome shotgun (WGS) entry which is preliminary data.</text>
</comment>
<organism evidence="1 2">
    <name type="scientific">Pantoea brenneri</name>
    <dbReference type="NCBI Taxonomy" id="472694"/>
    <lineage>
        <taxon>Bacteria</taxon>
        <taxon>Pseudomonadati</taxon>
        <taxon>Pseudomonadota</taxon>
        <taxon>Gammaproteobacteria</taxon>
        <taxon>Enterobacterales</taxon>
        <taxon>Erwiniaceae</taxon>
        <taxon>Pantoea</taxon>
    </lineage>
</organism>
<dbReference type="Proteomes" id="UP000433737">
    <property type="component" value="Unassembled WGS sequence"/>
</dbReference>
<dbReference type="SUPFAM" id="SSF75169">
    <property type="entry name" value="DsrEFH-like"/>
    <property type="match status" value="1"/>
</dbReference>
<proteinExistence type="predicted"/>
<dbReference type="InterPro" id="IPR003787">
    <property type="entry name" value="Sulphur_relay_DsrE/F-like"/>
</dbReference>
<dbReference type="PANTHER" id="PTHR37691:SF1">
    <property type="entry name" value="BLR3518 PROTEIN"/>
    <property type="match status" value="1"/>
</dbReference>
<gene>
    <name evidence="1" type="ORF">PANT111_160024</name>
</gene>